<accession>A0A210PNW2</accession>
<dbReference type="InterPro" id="IPR027903">
    <property type="entry name" value="DUF4566"/>
</dbReference>
<proteinExistence type="predicted"/>
<evidence type="ECO:0000313" key="1">
    <source>
        <dbReference type="EMBL" id="OWF38158.1"/>
    </source>
</evidence>
<keyword evidence="2" id="KW-1185">Reference proteome</keyword>
<dbReference type="Pfam" id="PF15130">
    <property type="entry name" value="DUF4566"/>
    <property type="match status" value="1"/>
</dbReference>
<gene>
    <name evidence="1" type="ORF">KP79_PYT08816</name>
</gene>
<sequence>MGDPHNRKNLAVSRLRHQLRKKRESLADHFDFKMYIAFHFKEKKKNCALFEVAEVVPVMTNNYEDSILKGVKEEAYTYESSKELLEKDVVQLHAPRWQSMRRDVLGCTTEMDFFLWPRSDIDKIECMLFSKWKGDESPFKPIQAEFRFDHADYEKQLMRLLTKKERSGLIINNPAQSMFLFIDKNQLQTSKSKVIVFKLSSICLYLPQDQLTSWGPGTAEELLSPLMSEPQSEPQG</sequence>
<name>A0A210PNW2_MIZYE</name>
<dbReference type="EMBL" id="NEDP02005572">
    <property type="protein sequence ID" value="OWF38158.1"/>
    <property type="molecule type" value="Genomic_DNA"/>
</dbReference>
<comment type="caution">
    <text evidence="1">The sequence shown here is derived from an EMBL/GenBank/DDBJ whole genome shotgun (WGS) entry which is preliminary data.</text>
</comment>
<protein>
    <submittedName>
        <fullName evidence="1">Uncharacterized protein</fullName>
    </submittedName>
</protein>
<dbReference type="OrthoDB" id="9860094at2759"/>
<dbReference type="Proteomes" id="UP000242188">
    <property type="component" value="Unassembled WGS sequence"/>
</dbReference>
<organism evidence="1 2">
    <name type="scientific">Mizuhopecten yessoensis</name>
    <name type="common">Japanese scallop</name>
    <name type="synonym">Patinopecten yessoensis</name>
    <dbReference type="NCBI Taxonomy" id="6573"/>
    <lineage>
        <taxon>Eukaryota</taxon>
        <taxon>Metazoa</taxon>
        <taxon>Spiralia</taxon>
        <taxon>Lophotrochozoa</taxon>
        <taxon>Mollusca</taxon>
        <taxon>Bivalvia</taxon>
        <taxon>Autobranchia</taxon>
        <taxon>Pteriomorphia</taxon>
        <taxon>Pectinida</taxon>
        <taxon>Pectinoidea</taxon>
        <taxon>Pectinidae</taxon>
        <taxon>Mizuhopecten</taxon>
    </lineage>
</organism>
<reference evidence="1 2" key="1">
    <citation type="journal article" date="2017" name="Nat. Ecol. Evol.">
        <title>Scallop genome provides insights into evolution of bilaterian karyotype and development.</title>
        <authorList>
            <person name="Wang S."/>
            <person name="Zhang J."/>
            <person name="Jiao W."/>
            <person name="Li J."/>
            <person name="Xun X."/>
            <person name="Sun Y."/>
            <person name="Guo X."/>
            <person name="Huan P."/>
            <person name="Dong B."/>
            <person name="Zhang L."/>
            <person name="Hu X."/>
            <person name="Sun X."/>
            <person name="Wang J."/>
            <person name="Zhao C."/>
            <person name="Wang Y."/>
            <person name="Wang D."/>
            <person name="Huang X."/>
            <person name="Wang R."/>
            <person name="Lv J."/>
            <person name="Li Y."/>
            <person name="Zhang Z."/>
            <person name="Liu B."/>
            <person name="Lu W."/>
            <person name="Hui Y."/>
            <person name="Liang J."/>
            <person name="Zhou Z."/>
            <person name="Hou R."/>
            <person name="Li X."/>
            <person name="Liu Y."/>
            <person name="Li H."/>
            <person name="Ning X."/>
            <person name="Lin Y."/>
            <person name="Zhao L."/>
            <person name="Xing Q."/>
            <person name="Dou J."/>
            <person name="Li Y."/>
            <person name="Mao J."/>
            <person name="Guo H."/>
            <person name="Dou H."/>
            <person name="Li T."/>
            <person name="Mu C."/>
            <person name="Jiang W."/>
            <person name="Fu Q."/>
            <person name="Fu X."/>
            <person name="Miao Y."/>
            <person name="Liu J."/>
            <person name="Yu Q."/>
            <person name="Li R."/>
            <person name="Liao H."/>
            <person name="Li X."/>
            <person name="Kong Y."/>
            <person name="Jiang Z."/>
            <person name="Chourrout D."/>
            <person name="Li R."/>
            <person name="Bao Z."/>
        </authorList>
    </citation>
    <scope>NUCLEOTIDE SEQUENCE [LARGE SCALE GENOMIC DNA]</scope>
    <source>
        <strain evidence="1 2">PY_sf001</strain>
    </source>
</reference>
<dbReference type="AlphaFoldDB" id="A0A210PNW2"/>
<evidence type="ECO:0000313" key="2">
    <source>
        <dbReference type="Proteomes" id="UP000242188"/>
    </source>
</evidence>